<dbReference type="GO" id="GO:0031490">
    <property type="term" value="F:chromatin DNA binding"/>
    <property type="evidence" value="ECO:0007669"/>
    <property type="project" value="TreeGrafter"/>
</dbReference>
<dbReference type="GO" id="GO:0032454">
    <property type="term" value="F:histone H3K9 demethylase activity"/>
    <property type="evidence" value="ECO:0007669"/>
    <property type="project" value="InterPro"/>
</dbReference>
<feature type="compositionally biased region" description="Basic and acidic residues" evidence="5">
    <location>
        <begin position="1545"/>
        <end position="1589"/>
    </location>
</feature>
<proteinExistence type="predicted"/>
<dbReference type="PANTHER" id="PTHR12549:SF38">
    <property type="entry name" value="JMJC DOMAIN-CONTAINING HISTONE DEMETHYLASE 2, ISOFORM A"/>
    <property type="match status" value="1"/>
</dbReference>
<feature type="coiled-coil region" evidence="4">
    <location>
        <begin position="24"/>
        <end position="61"/>
    </location>
</feature>
<evidence type="ECO:0000256" key="5">
    <source>
        <dbReference type="SAM" id="MobiDB-lite"/>
    </source>
</evidence>
<feature type="coiled-coil region" evidence="4">
    <location>
        <begin position="752"/>
        <end position="789"/>
    </location>
</feature>
<dbReference type="GO" id="GO:0046872">
    <property type="term" value="F:metal ion binding"/>
    <property type="evidence" value="ECO:0007669"/>
    <property type="project" value="UniProtKB-KW"/>
</dbReference>
<feature type="transmembrane region" description="Helical" evidence="6">
    <location>
        <begin position="841"/>
        <end position="860"/>
    </location>
</feature>
<dbReference type="GO" id="GO:0000118">
    <property type="term" value="C:histone deacetylase complex"/>
    <property type="evidence" value="ECO:0007669"/>
    <property type="project" value="TreeGrafter"/>
</dbReference>
<name>W7G570_PLAFA</name>
<comment type="subcellular location">
    <subcellularLocation>
        <location evidence="1">Nucleus</location>
    </subcellularLocation>
</comment>
<dbReference type="GO" id="GO:0006357">
    <property type="term" value="P:regulation of transcription by RNA polymerase II"/>
    <property type="evidence" value="ECO:0007669"/>
    <property type="project" value="TreeGrafter"/>
</dbReference>
<feature type="compositionally biased region" description="Basic and acidic residues" evidence="5">
    <location>
        <begin position="1153"/>
        <end position="1167"/>
    </location>
</feature>
<dbReference type="GO" id="GO:0003712">
    <property type="term" value="F:transcription coregulator activity"/>
    <property type="evidence" value="ECO:0007669"/>
    <property type="project" value="TreeGrafter"/>
</dbReference>
<evidence type="ECO:0000256" key="3">
    <source>
        <dbReference type="ARBA" id="ARBA00023242"/>
    </source>
</evidence>
<evidence type="ECO:0000256" key="2">
    <source>
        <dbReference type="ARBA" id="ARBA00022723"/>
    </source>
</evidence>
<evidence type="ECO:0000313" key="7">
    <source>
        <dbReference type="EMBL" id="EUT85524.1"/>
    </source>
</evidence>
<keyword evidence="3" id="KW-0539">Nucleus</keyword>
<feature type="transmembrane region" description="Helical" evidence="6">
    <location>
        <begin position="1300"/>
        <end position="1318"/>
    </location>
</feature>
<dbReference type="InterPro" id="IPR045109">
    <property type="entry name" value="LSDs-like"/>
</dbReference>
<feature type="compositionally biased region" description="Basic and acidic residues" evidence="5">
    <location>
        <begin position="1131"/>
        <end position="1146"/>
    </location>
</feature>
<sequence>MDDKRGKKLSSPKIFKSTKEERILKKHDETKLKWEKQNKILKDKTKKKETLGEQAEKYRAKNEINNIVEYINQEEKKKVNWTENLRYETQKIKFKETIHKMNITENNLSYESRKIFNKVFEKDISSKKKEKNICQNNGEEIKDDGNYVTASYKTNKELKKEKYENILINKIKNNVEFFLSNFAVPLDSPLYIKGEKIKEEEENNDMLLLSENVITKNVKDIKNMDIYEHNNNYDDDQNKFCENKYINNTYSKKQVNYLKVNCNILEINNCGKEIFNKYIILQNCSSNIILYKIIFRNKILLNNNNNNNKIKLNDVLYYDVNKNFTLFIYPNSGYIKPNGSKQKILLTFIFKYFVNTFGCITIKYYCNNNIFKEYVYIYINSFFTINHTDERNHFEYNMKEEKLKDQDFLYNHLIDTLQSDPMKHMTNIKKENFYIYRKKKENIYESIYDIINNIYRLKIKQICNILNFINSSYNIKLNYINIQTFLGLLNKTNNSTSFIKLNYYIKKMLCQNKMIKLNLHKCKYKRCKYKIYKYKICKRKKKYTNTHKFYYYQYKIHKLKIVPFYKKNTTHCNNIIQFNKYKKRDNHNISFYKRHEHILHLSNNKENKNIESFFNYMKSKFLSSLKIYTNDEHIQFFMFHFFIHEYSDFVKKGNVNQYILSKKKKYIIRNYDHCQKQKKKDIYISNYNIITDYKYINNLYEKIYNTFNQKKEYSFHIFLYIIRTYINELISYYKTMNSFPHMYKNKNNITIVENAEEIEKKKKIQINDMEKHILHNNKLNKNNKDEKDEKKFEFIHFLNYTSNQVCVDIYNPCLKYLKEKKNFFFFINFMYLQHKLCISPMFYFFYYIELIRYVYCLFVWRDNISKSKNIFIHMDNKLLREIIKYIYELYTSNKNNDHVNNIKECIIYLISSILMYAQQNVKNMYIFIDYMFIYNHHKNKNKTNNTTQGQNNNLDMETFYSNIFIFFIFPYLKEYINNLGTHIYKLHLIKNEQDILLFFKNKFNYINYEENYYSLYDDNKIIDTCVIQNTCPSKEINISSFDKINKFDDIKNYYLELNEAIKKKLKNLKCLYKIRSKEDEENKNINMNTYKYINNLKNRVDSILETNNASNSEEKKNKKKKNKKKKKIKKNKDNDKDDNKDDNKDDDKDDDKDDAKDDAKDDTKDDDNNNNYNNNIKNSSNVTPYDSQKKKKQKFKELKEFKECKSIKHKFINFHFIKLFDILNIHTYIIDDKHMLNNILSIDLSNDINIEIGLCVHRIIYCLLYIFNFISLSHINILYNNYFYLKYFLFDAYIEYNLEYIYKLYYFIVNYFYLLQYMNKNNFSVYIPLSPTFDFLKYFKEINKCKQNHYDNGRDTHKLNMIEHMNQEKKEEGGQMIGTTYLSSNCRHKSFFSSPCESCKLCESCESYKLCKLCTSCYYNFFNFNERKEEIHNHLHTSNTFLKREETKYICLISPNIKNDMLSYMNMKKIKEWLKLLNLLIFLNIKDVYIFGELFSLFLFFFYDSNIIRGEICESKKKNKNNIYVKFDTNYNIQTEKGKKKKKNLHDNKKGSKGIRDNKKGNKGIRDNKKGNKRIRDNKKGNRRIRDNNIDNNNNIDDNMIDMDTSNHFTKNNNHINSNNKDDHINNMKNYIDVQFCDFSAISENVLLLLKFSLFNIFNLYEKYKINIHFPKDFIIKMKSRQCNDFTFNSCLSSFVSYPDDILLYCLLPHKNYKNMILFSKKNFLNKYTNKLKKINMDHISKVNLFLKTNKAEDPQHNQEDHQNENKTINHTDNIMITSQNNHMTNSNNIKKVSIINIGKLTLYHILKNINQNNKILWLCGSLEKNIKENYKNSIHIFQYIYNIQHDKKNFHSTLYCNIIHVNNFIILNKQIYWLYYSQLSKNIYIPFIYKTYKILLQIFDRKCSQRDILSYII</sequence>
<organism evidence="7">
    <name type="scientific">Plasmodium falciparum Santa Lucia</name>
    <dbReference type="NCBI Taxonomy" id="478859"/>
    <lineage>
        <taxon>Eukaryota</taxon>
        <taxon>Sar</taxon>
        <taxon>Alveolata</taxon>
        <taxon>Apicomplexa</taxon>
        <taxon>Aconoidasida</taxon>
        <taxon>Haemosporida</taxon>
        <taxon>Plasmodiidae</taxon>
        <taxon>Plasmodium</taxon>
        <taxon>Plasmodium (Laverania)</taxon>
    </lineage>
</organism>
<feature type="transmembrane region" description="Helical" evidence="6">
    <location>
        <begin position="1476"/>
        <end position="1503"/>
    </location>
</feature>
<feature type="compositionally biased region" description="Low complexity" evidence="5">
    <location>
        <begin position="1169"/>
        <end position="1178"/>
    </location>
</feature>
<keyword evidence="6" id="KW-0812">Transmembrane</keyword>
<dbReference type="EMBL" id="KE123496">
    <property type="protein sequence ID" value="EUT85524.1"/>
    <property type="molecule type" value="Genomic_DNA"/>
</dbReference>
<dbReference type="PANTHER" id="PTHR12549">
    <property type="entry name" value="JMJC DOMAIN-CONTAINING HISTONE DEMETHYLATION PROTEIN"/>
    <property type="match status" value="1"/>
</dbReference>
<evidence type="ECO:0000256" key="6">
    <source>
        <dbReference type="SAM" id="Phobius"/>
    </source>
</evidence>
<protein>
    <submittedName>
        <fullName evidence="7">Uncharacterized protein</fullName>
    </submittedName>
</protein>
<feature type="compositionally biased region" description="Basic residues" evidence="5">
    <location>
        <begin position="1117"/>
        <end position="1130"/>
    </location>
</feature>
<feature type="region of interest" description="Disordered" evidence="5">
    <location>
        <begin position="1536"/>
        <end position="1597"/>
    </location>
</feature>
<reference evidence="7" key="1">
    <citation type="submission" date="2013-02" db="EMBL/GenBank/DDBJ databases">
        <title>The Genome Sequence of Plasmodium falciparum Santa Lucia.</title>
        <authorList>
            <consortium name="The Broad Institute Genome Sequencing Platform"/>
            <consortium name="The Broad Institute Genome Sequencing Center for Infectious Disease"/>
            <person name="Neafsey D."/>
            <person name="Cheeseman I."/>
            <person name="Volkman S."/>
            <person name="Adams J."/>
            <person name="Walker B."/>
            <person name="Young S.K."/>
            <person name="Zeng Q."/>
            <person name="Gargeya S."/>
            <person name="Fitzgerald M."/>
            <person name="Haas B."/>
            <person name="Abouelleil A."/>
            <person name="Alvarado L."/>
            <person name="Arachchi H.M."/>
            <person name="Berlin A.M."/>
            <person name="Chapman S.B."/>
            <person name="Dewar J."/>
            <person name="Goldberg J."/>
            <person name="Griggs A."/>
            <person name="Gujja S."/>
            <person name="Hansen M."/>
            <person name="Howarth C."/>
            <person name="Imamovic A."/>
            <person name="Larimer J."/>
            <person name="McCowan C."/>
            <person name="Murphy C."/>
            <person name="Neiman D."/>
            <person name="Pearson M."/>
            <person name="Priest M."/>
            <person name="Roberts A."/>
            <person name="Saif S."/>
            <person name="Shea T."/>
            <person name="Sisk P."/>
            <person name="Sykes S."/>
            <person name="Wortman J."/>
            <person name="Nusbaum C."/>
            <person name="Birren B."/>
        </authorList>
    </citation>
    <scope>NUCLEOTIDE SEQUENCE [LARGE SCALE GENOMIC DNA]</scope>
    <source>
        <strain evidence="7">Santa Lucia</strain>
    </source>
</reference>
<keyword evidence="2" id="KW-0479">Metal-binding</keyword>
<evidence type="ECO:0000256" key="1">
    <source>
        <dbReference type="ARBA" id="ARBA00004123"/>
    </source>
</evidence>
<dbReference type="OrthoDB" id="378452at2759"/>
<keyword evidence="6" id="KW-0472">Membrane</keyword>
<accession>W7G570</accession>
<feature type="transmembrane region" description="Helical" evidence="6">
    <location>
        <begin position="1259"/>
        <end position="1280"/>
    </location>
</feature>
<feature type="region of interest" description="Disordered" evidence="5">
    <location>
        <begin position="1107"/>
        <end position="1189"/>
    </location>
</feature>
<dbReference type="Proteomes" id="UP000030666">
    <property type="component" value="Unassembled WGS sequence"/>
</dbReference>
<keyword evidence="6" id="KW-1133">Transmembrane helix</keyword>
<gene>
    <name evidence="7" type="ORF">PFAG_02885</name>
</gene>
<keyword evidence="4" id="KW-0175">Coiled coil</keyword>
<dbReference type="GO" id="GO:0000785">
    <property type="term" value="C:chromatin"/>
    <property type="evidence" value="ECO:0007669"/>
    <property type="project" value="TreeGrafter"/>
</dbReference>
<evidence type="ECO:0000256" key="4">
    <source>
        <dbReference type="SAM" id="Coils"/>
    </source>
</evidence>